<geneLocation type="plasmid" evidence="1 2">
    <name>unnamed1</name>
</geneLocation>
<dbReference type="Proteomes" id="UP001055940">
    <property type="component" value="Plasmid unnamed1"/>
</dbReference>
<evidence type="ECO:0000313" key="1">
    <source>
        <dbReference type="EMBL" id="USY23565.1"/>
    </source>
</evidence>
<sequence length="320" mass="35356">MQDYDEMPSGHLASAVNAYNAPQIPEQTPPLPAPEGAGAGRAEVLVPGKTYQATYTTDWNQGARTTYQVQGVGAFELCANLMCHLCGHDEWGRPRPCRHVQVTYGRGPRYTPQDQRQDLPVINRVTLVGACSLDPHRAVPKYFPARRPRGPYQTEEAPDKTAAKLAVLVHALVQHWDRLPEAPQLRAGAVRALAARRYREAVAEQQTIRERIARERILLERAEAAASHQADLATASSYDQVVELMHRPPAPRREYSVFAVCDGSPGDEPTVVMMTRALVMSEYDDEEGHGAVVCTDVVSASSPQEAAQIFTEDHHKRHGI</sequence>
<dbReference type="EMBL" id="CP099838">
    <property type="protein sequence ID" value="USY23565.1"/>
    <property type="molecule type" value="Genomic_DNA"/>
</dbReference>
<gene>
    <name evidence="1" type="ORF">NE857_34090</name>
</gene>
<organism evidence="1 2">
    <name type="scientific">Nocardiopsis exhalans</name>
    <dbReference type="NCBI Taxonomy" id="163604"/>
    <lineage>
        <taxon>Bacteria</taxon>
        <taxon>Bacillati</taxon>
        <taxon>Actinomycetota</taxon>
        <taxon>Actinomycetes</taxon>
        <taxon>Streptosporangiales</taxon>
        <taxon>Nocardiopsidaceae</taxon>
        <taxon>Nocardiopsis</taxon>
    </lineage>
</organism>
<keyword evidence="1" id="KW-0614">Plasmid</keyword>
<protein>
    <recommendedName>
        <fullName evidence="3">SWIM-type domain-containing protein</fullName>
    </recommendedName>
</protein>
<dbReference type="RefSeq" id="WP_254422219.1">
    <property type="nucleotide sequence ID" value="NZ_BAAAJB010000040.1"/>
</dbReference>
<evidence type="ECO:0008006" key="3">
    <source>
        <dbReference type="Google" id="ProtNLM"/>
    </source>
</evidence>
<accession>A0ABY5DHW1</accession>
<name>A0ABY5DHW1_9ACTN</name>
<reference evidence="1" key="1">
    <citation type="submission" date="2022-06" db="EMBL/GenBank/DDBJ databases">
        <authorList>
            <person name="Ping M."/>
        </authorList>
    </citation>
    <scope>NUCLEOTIDE SEQUENCE</scope>
    <source>
        <strain evidence="1">JCM11759T</strain>
        <plasmid evidence="1">unnamed1</plasmid>
    </source>
</reference>
<evidence type="ECO:0000313" key="2">
    <source>
        <dbReference type="Proteomes" id="UP001055940"/>
    </source>
</evidence>
<keyword evidence="2" id="KW-1185">Reference proteome</keyword>
<proteinExistence type="predicted"/>